<dbReference type="InterPro" id="IPR005895">
    <property type="entry name" value="ABC_transptr_haem_export_CcmA"/>
</dbReference>
<dbReference type="GO" id="GO:0022857">
    <property type="term" value="F:transmembrane transporter activity"/>
    <property type="evidence" value="ECO:0007669"/>
    <property type="project" value="InterPro"/>
</dbReference>
<evidence type="ECO:0000256" key="3">
    <source>
        <dbReference type="ARBA" id="ARBA00022748"/>
    </source>
</evidence>
<dbReference type="PANTHER" id="PTHR43499">
    <property type="entry name" value="ABC TRANSPORTER I FAMILY MEMBER 1"/>
    <property type="match status" value="1"/>
</dbReference>
<keyword evidence="3" id="KW-0201">Cytochrome c-type biogenesis</keyword>
<dbReference type="PROSITE" id="PS50893">
    <property type="entry name" value="ABC_TRANSPORTER_2"/>
    <property type="match status" value="1"/>
</dbReference>
<organism evidence="8">
    <name type="scientific">marine metagenome</name>
    <dbReference type="NCBI Taxonomy" id="408172"/>
    <lineage>
        <taxon>unclassified sequences</taxon>
        <taxon>metagenomes</taxon>
        <taxon>ecological metagenomes</taxon>
    </lineage>
</organism>
<keyword evidence="2" id="KW-0547">Nucleotide-binding</keyword>
<keyword evidence="5" id="KW-1278">Translocase</keyword>
<evidence type="ECO:0000256" key="1">
    <source>
        <dbReference type="ARBA" id="ARBA00022448"/>
    </source>
</evidence>
<dbReference type="InterPro" id="IPR003439">
    <property type="entry name" value="ABC_transporter-like_ATP-bd"/>
</dbReference>
<protein>
    <recommendedName>
        <fullName evidence="7">ABC transporter domain-containing protein</fullName>
    </recommendedName>
</protein>
<dbReference type="InterPro" id="IPR017871">
    <property type="entry name" value="ABC_transporter-like_CS"/>
</dbReference>
<dbReference type="InterPro" id="IPR027417">
    <property type="entry name" value="P-loop_NTPase"/>
</dbReference>
<accession>A0A381R8D8</accession>
<dbReference type="PROSITE" id="PS00211">
    <property type="entry name" value="ABC_TRANSPORTER_1"/>
    <property type="match status" value="1"/>
</dbReference>
<dbReference type="NCBIfam" id="NF010061">
    <property type="entry name" value="PRK13538.1"/>
    <property type="match status" value="1"/>
</dbReference>
<dbReference type="Gene3D" id="3.40.50.300">
    <property type="entry name" value="P-loop containing nucleotide triphosphate hydrolases"/>
    <property type="match status" value="1"/>
</dbReference>
<keyword evidence="6" id="KW-0472">Membrane</keyword>
<dbReference type="SUPFAM" id="SSF52540">
    <property type="entry name" value="P-loop containing nucleoside triphosphate hydrolases"/>
    <property type="match status" value="1"/>
</dbReference>
<evidence type="ECO:0000259" key="7">
    <source>
        <dbReference type="PROSITE" id="PS50893"/>
    </source>
</evidence>
<evidence type="ECO:0000256" key="2">
    <source>
        <dbReference type="ARBA" id="ARBA00022741"/>
    </source>
</evidence>
<dbReference type="AlphaFoldDB" id="A0A381R8D8"/>
<dbReference type="NCBIfam" id="TIGR01189">
    <property type="entry name" value="ccmA"/>
    <property type="match status" value="1"/>
</dbReference>
<dbReference type="GO" id="GO:0016887">
    <property type="term" value="F:ATP hydrolysis activity"/>
    <property type="evidence" value="ECO:0007669"/>
    <property type="project" value="InterPro"/>
</dbReference>
<dbReference type="EMBL" id="UINC01001749">
    <property type="protein sequence ID" value="SUZ87995.1"/>
    <property type="molecule type" value="Genomic_DNA"/>
</dbReference>
<feature type="non-terminal residue" evidence="8">
    <location>
        <position position="1"/>
    </location>
</feature>
<feature type="domain" description="ABC transporter" evidence="7">
    <location>
        <begin position="28"/>
        <end position="227"/>
    </location>
</feature>
<dbReference type="GO" id="GO:0017004">
    <property type="term" value="P:cytochrome complex assembly"/>
    <property type="evidence" value="ECO:0007669"/>
    <property type="project" value="UniProtKB-KW"/>
</dbReference>
<evidence type="ECO:0000313" key="8">
    <source>
        <dbReference type="EMBL" id="SUZ87995.1"/>
    </source>
</evidence>
<dbReference type="PANTHER" id="PTHR43499:SF1">
    <property type="entry name" value="ABC TRANSPORTER I FAMILY MEMBER 1"/>
    <property type="match status" value="1"/>
</dbReference>
<dbReference type="Pfam" id="PF00005">
    <property type="entry name" value="ABC_tran"/>
    <property type="match status" value="1"/>
</dbReference>
<sequence length="227" mass="25172">VFDHFVTTSVEILAGGDIGLASESVVMLRARDLFCERDERVLFESLNFDVREGQILQIKGSNGSGKTTLLRILCGLNSAYKGAIHWYQERIDEQIKMFYSSLLFIGHRVGVNKALTPVENLRWSCGLQQQVAVDDLYKALQEVGLHGFEESQCFTLSAGQQQRVSLARLLISTAKLWVLDEPFTTLDSRGVKQLEELLGNHANSGGAVIVTTHHNLQVAGVKELTLV</sequence>
<evidence type="ECO:0000256" key="6">
    <source>
        <dbReference type="ARBA" id="ARBA00023136"/>
    </source>
</evidence>
<proteinExistence type="predicted"/>
<evidence type="ECO:0000256" key="5">
    <source>
        <dbReference type="ARBA" id="ARBA00022967"/>
    </source>
</evidence>
<gene>
    <name evidence="8" type="ORF">METZ01_LOCUS40849</name>
</gene>
<keyword evidence="1" id="KW-0813">Transport</keyword>
<dbReference type="GO" id="GO:0005524">
    <property type="term" value="F:ATP binding"/>
    <property type="evidence" value="ECO:0007669"/>
    <property type="project" value="UniProtKB-KW"/>
</dbReference>
<name>A0A381R8D8_9ZZZZ</name>
<reference evidence="8" key="1">
    <citation type="submission" date="2018-05" db="EMBL/GenBank/DDBJ databases">
        <authorList>
            <person name="Lanie J.A."/>
            <person name="Ng W.-L."/>
            <person name="Kazmierczak K.M."/>
            <person name="Andrzejewski T.M."/>
            <person name="Davidsen T.M."/>
            <person name="Wayne K.J."/>
            <person name="Tettelin H."/>
            <person name="Glass J.I."/>
            <person name="Rusch D."/>
            <person name="Podicherti R."/>
            <person name="Tsui H.-C.T."/>
            <person name="Winkler M.E."/>
        </authorList>
    </citation>
    <scope>NUCLEOTIDE SEQUENCE</scope>
</reference>
<keyword evidence="4" id="KW-0067">ATP-binding</keyword>
<evidence type="ECO:0000256" key="4">
    <source>
        <dbReference type="ARBA" id="ARBA00022840"/>
    </source>
</evidence>